<dbReference type="Gene3D" id="2.10.25.10">
    <property type="entry name" value="Laminin"/>
    <property type="match status" value="6"/>
</dbReference>
<dbReference type="PANTHER" id="PTHR45080:SF34">
    <property type="entry name" value="MYOSIN LIGHT CHAIN KINASE, SMOOTH MUSCLE-LIKE"/>
    <property type="match status" value="1"/>
</dbReference>
<dbReference type="PROSITE" id="PS50026">
    <property type="entry name" value="EGF_3"/>
    <property type="match status" value="3"/>
</dbReference>
<dbReference type="FunFam" id="2.10.25.10:FF:000240">
    <property type="entry name" value="Vitamin K-dependent protein S"/>
    <property type="match status" value="1"/>
</dbReference>
<dbReference type="InterPro" id="IPR026823">
    <property type="entry name" value="cEGF"/>
</dbReference>
<evidence type="ECO:0000259" key="14">
    <source>
        <dbReference type="PROSITE" id="PS50993"/>
    </source>
</evidence>
<dbReference type="InterPro" id="IPR009017">
    <property type="entry name" value="GFP"/>
</dbReference>
<feature type="domain" description="EGF-like" evidence="12">
    <location>
        <begin position="1807"/>
        <end position="1846"/>
    </location>
</feature>
<dbReference type="SUPFAM" id="SSF57184">
    <property type="entry name" value="Growth factor receptor domain"/>
    <property type="match status" value="2"/>
</dbReference>
<feature type="domain" description="Ig-like" evidence="13">
    <location>
        <begin position="1063"/>
        <end position="1150"/>
    </location>
</feature>
<dbReference type="PROSITE" id="PS50835">
    <property type="entry name" value="IG_LIKE"/>
    <property type="match status" value="14"/>
</dbReference>
<evidence type="ECO:0000259" key="13">
    <source>
        <dbReference type="PROSITE" id="PS50835"/>
    </source>
</evidence>
<dbReference type="GO" id="GO:0008046">
    <property type="term" value="F:axon guidance receptor activity"/>
    <property type="evidence" value="ECO:0007669"/>
    <property type="project" value="TreeGrafter"/>
</dbReference>
<reference evidence="16" key="1">
    <citation type="submission" date="2025-08" db="UniProtKB">
        <authorList>
            <consortium name="RefSeq"/>
        </authorList>
    </citation>
    <scope>IDENTIFICATION</scope>
    <source>
        <tissue evidence="16">Liver</tissue>
    </source>
</reference>
<dbReference type="GO" id="GO:0005886">
    <property type="term" value="C:plasma membrane"/>
    <property type="evidence" value="ECO:0007669"/>
    <property type="project" value="TreeGrafter"/>
</dbReference>
<feature type="disulfide bond" evidence="10">
    <location>
        <begin position="1811"/>
        <end position="1821"/>
    </location>
</feature>
<feature type="domain" description="EGF-like" evidence="12">
    <location>
        <begin position="1571"/>
        <end position="1611"/>
    </location>
</feature>
<evidence type="ECO:0000256" key="2">
    <source>
        <dbReference type="ARBA" id="ARBA00022525"/>
    </source>
</evidence>
<dbReference type="Pfam" id="PF12662">
    <property type="entry name" value="cEGF"/>
    <property type="match status" value="1"/>
</dbReference>
<sequence>MGAPRVPPQIAGPREPPTQVSVVQDGEATLQCNATGKPPPRVAWERDGRPLRAEPGLRLQDQGQRLHVERAQAAHSGRYSCVAENVAGRAERRFALSVLVPPELIGDLDPLTNVSAALHSPLTLLCEATGVPPPGVRWFRGEEPISPREDTYLLAGGWMLRMTRAQEQDRGFYSCLASNEAGEVRRNFSVEVLVPPRIENEDLEEAVKVTEGQTAQLTCKTTGHPQPKVTWFKDGRPLAGGDTHLISPDGALLQVLQANLSSSGHYSCIAANAVGEKTKHFQLSVLVVPTILGVTEDSADEEVTVTINNPISLICEALAFPSPTITWMKDGIPFEASNNIQLLPGTHGLQILNAQKEDAGQYTCVVTNELGEAMKNYHVEVLIPPSISKDDPLGEASVKEVKTKVNSTLTLECESWAVPPPTISWYKDGRPVTPNQQLRILGEGRLLQIQPTQVSDSGRYLCVAGNVAGEDDQDFSVLIQVPPMFQKPGDASAAFEIPSREEEARGGVTEYREIVENNPAYLHCDTNAIPPPELTWYREDQPLSAADGVSVLQGGRVLQIPLVRAEDAGRYSCKASNEVGEDWLHYQLLVLTPPVILGDTEELVEEVTVNASSTVSLRCPALGNPMPTISWLQNGLPFSPSPQLQVLEDGQVLQVSTAEVADAASYMCVAENPAGSSEKLFTLRVQAPPRITGPNLEQVTAIVNSSVSLSCDVHAHPSPEVTWSRDSQALSLGKEVFLLPGTHTLQLARARPSDSGIYACEALNAAGRDQKLVQLSVLVPPTFRQPPSGPQDAIVVRAGDKAVLSCETDSLPEPTVSWHKDGQPLVLAQRTQALLGGQRLEIRDTQVLDKGLYSCKVSNTAGEAMRTFVLTVQVPPTFENPKTEKVSQVAGSPLVLSCDVTGVPAPAVTWLKDRMPVESSVAHGVVSRGGRLQLSRLQPSQAGTYTCVAENTQAEARKDFVVAVLVAPQIRSSGVTQEHRVLEGQEVRLDCEADGQPPPNVTWLKDGGPLDQGVGPHLRFYLDSSALVLKGLKAEDSGAYTCVAHNTAGEDARLHTVSVLVPPTIEQWAESSGTLVSRPGELVTMACPVRGSAPIRVSWLKDGLPLPLSQRTRLHSSGRTLRISQVQLADSGVYTCVAASPAGVTDRNFTLQVHVPPILEPVEFQNDVAVVRGSSVVLPCEARGSPLPLVSWMKDGEPLLPQSLEQGPSLQLETAGAGDSGTYSCVAVSEAGEARRHFQLTVMGAPVFRVEPQDVTVRSGEDVALQCQASGEPVPTVEWLRAGQPLRASRRLRTLPDGSLWLQRVEAGDAGAYECVAHNLLGSATARAVLAVRGEPRGSRGSMSGVINGREFSRATLNTSVQQGARSGITTIQSSINHIPASVGPLMRVLVVTIAPIYWALAGESGDALNGHSLTGGSFLQKSHVEFATGELLTMTQEARGLDPNGLLLLDVVISGVVPESLADADLQVQDFKESYVQTGPGRLFVGSTQPFLQDSLPMFLRCNHSIQYNAAQGLQPQPVQHLRASAISSAFDPKAEALHFQLTAALQAEENEVGCPAGFELDAQGEFCVDRDECLDGPNPCSHSCHNAPGRFSCSCPAGFALARDDRNCRDVDECAWDAHLCQEGQRCVNLFGSYHCLPDCRPGFRVAPHGASCEDVDECLEQLDECHYNQICENTPGGHHCSCPRGYRIQSPGLPCLDVNECLQPAKTCAFQCQNLQGGYRCLCPPGQTLLRDGKTCIPLEQSEQNVTTVSHRGPLVPWLRPRAPLPRSSYYAWVSLRRGSGAPSSLGRAWCPAGFIRQNGVCTDLDECRVQSLCQHVCRNTEGSYQCLCPAGYRLLPSGKNCQDINECEEDGIECGPSQMCFNTRGSYQCVDTPCPATYRQGSSPGTCFRRCSLDCSAGGPSTLQYKLLPLPLGVSAHHDVARLAAFSEAGVPANRTELSVLEPDPRSPFALRPLRAGYGAVYTRRALTRAGLYRLTVRAAAPRHQSVFVLLIAVSPYPY</sequence>
<dbReference type="KEGG" id="lww:102738132"/>
<dbReference type="InterPro" id="IPR003598">
    <property type="entry name" value="Ig_sub2"/>
</dbReference>
<feature type="domain" description="Ig-like" evidence="13">
    <location>
        <begin position="498"/>
        <end position="577"/>
    </location>
</feature>
<dbReference type="RefSeq" id="XP_030872663.1">
    <property type="nucleotide sequence ID" value="XM_031016803.1"/>
</dbReference>
<keyword evidence="2" id="KW-0964">Secreted</keyword>
<evidence type="ECO:0000256" key="5">
    <source>
        <dbReference type="ARBA" id="ARBA00022729"/>
    </source>
</evidence>
<protein>
    <submittedName>
        <fullName evidence="16">Hemicentin-2-like</fullName>
    </submittedName>
</protein>
<dbReference type="InterPro" id="IPR050958">
    <property type="entry name" value="Cell_Adh-Cytoskel_Orgn"/>
</dbReference>
<feature type="domain" description="Ig-like" evidence="13">
    <location>
        <begin position="875"/>
        <end position="963"/>
    </location>
</feature>
<evidence type="ECO:0000256" key="8">
    <source>
        <dbReference type="ARBA" id="ARBA00023157"/>
    </source>
</evidence>
<dbReference type="Pfam" id="PF13927">
    <property type="entry name" value="Ig_3"/>
    <property type="match status" value="2"/>
</dbReference>
<dbReference type="PROSITE" id="PS01187">
    <property type="entry name" value="EGF_CA"/>
    <property type="match status" value="2"/>
</dbReference>
<dbReference type="FunFam" id="2.10.25.10:FF:000352">
    <property type="entry name" value="Hemicentin 1"/>
    <property type="match status" value="1"/>
</dbReference>
<dbReference type="Proteomes" id="UP000245341">
    <property type="component" value="Unplaced"/>
</dbReference>
<dbReference type="CDD" id="cd00054">
    <property type="entry name" value="EGF_CA"/>
    <property type="match status" value="6"/>
</dbReference>
<dbReference type="InterPro" id="IPR013098">
    <property type="entry name" value="Ig_I-set"/>
</dbReference>
<dbReference type="FunFam" id="2.60.40.10:FF:000285">
    <property type="entry name" value="Hemicentin 1"/>
    <property type="match status" value="2"/>
</dbReference>
<dbReference type="FunFam" id="2.10.25.10:FF:000385">
    <property type="entry name" value="Hemicentin 1"/>
    <property type="match status" value="1"/>
</dbReference>
<dbReference type="FunFam" id="2.60.40.10:FF:000279">
    <property type="entry name" value="Hemicentin 1"/>
    <property type="match status" value="1"/>
</dbReference>
<organism evidence="15 16">
    <name type="scientific">Leptonychotes weddellii</name>
    <name type="common">Weddell seal</name>
    <name type="synonym">Otaria weddellii</name>
    <dbReference type="NCBI Taxonomy" id="9713"/>
    <lineage>
        <taxon>Eukaryota</taxon>
        <taxon>Metazoa</taxon>
        <taxon>Chordata</taxon>
        <taxon>Craniata</taxon>
        <taxon>Vertebrata</taxon>
        <taxon>Euteleostomi</taxon>
        <taxon>Mammalia</taxon>
        <taxon>Eutheria</taxon>
        <taxon>Laurasiatheria</taxon>
        <taxon>Carnivora</taxon>
        <taxon>Caniformia</taxon>
        <taxon>Pinnipedia</taxon>
        <taxon>Phocidae</taxon>
        <taxon>Monachinae</taxon>
        <taxon>Lobodontini</taxon>
        <taxon>Leptonychotes</taxon>
    </lineage>
</organism>
<dbReference type="Pfam" id="PF07474">
    <property type="entry name" value="G2F"/>
    <property type="match status" value="1"/>
</dbReference>
<dbReference type="InterPro" id="IPR036179">
    <property type="entry name" value="Ig-like_dom_sf"/>
</dbReference>
<evidence type="ECO:0000256" key="1">
    <source>
        <dbReference type="ARBA" id="ARBA00004498"/>
    </source>
</evidence>
<dbReference type="PROSITE" id="PS01186">
    <property type="entry name" value="EGF_2"/>
    <property type="match status" value="2"/>
</dbReference>
<dbReference type="FunFam" id="2.10.25.10:FF:000017">
    <property type="entry name" value="latent-transforming growth factor beta-binding protein 4 isoform X1"/>
    <property type="match status" value="1"/>
</dbReference>
<feature type="domain" description="Ig-like" evidence="13">
    <location>
        <begin position="102"/>
        <end position="191"/>
    </location>
</feature>
<feature type="domain" description="Ig-like" evidence="13">
    <location>
        <begin position="1156"/>
        <end position="1241"/>
    </location>
</feature>
<dbReference type="InterPro" id="IPR006605">
    <property type="entry name" value="G2_nidogen/fibulin_G2F"/>
</dbReference>
<dbReference type="FunFam" id="2.60.40.10:FF:001415">
    <property type="entry name" value="Hemicentin 2"/>
    <property type="match status" value="1"/>
</dbReference>
<accession>A0A7F8PWP1</accession>
<name>A0A7F8PWP1_LEPWE</name>
<feature type="domain" description="EGF-like" evidence="12">
    <location>
        <begin position="1657"/>
        <end position="1695"/>
    </location>
</feature>
<feature type="region of interest" description="Disordered" evidence="11">
    <location>
        <begin position="1"/>
        <end position="21"/>
    </location>
</feature>
<dbReference type="InterPro" id="IPR001881">
    <property type="entry name" value="EGF-like_Ca-bd_dom"/>
</dbReference>
<dbReference type="GO" id="GO:0005509">
    <property type="term" value="F:calcium ion binding"/>
    <property type="evidence" value="ECO:0007669"/>
    <property type="project" value="InterPro"/>
</dbReference>
<dbReference type="FunFam" id="2.60.40.10:FF:002450">
    <property type="entry name" value="HMCN2 isoform 3"/>
    <property type="match status" value="1"/>
</dbReference>
<dbReference type="SUPFAM" id="SSF54511">
    <property type="entry name" value="GFP-like"/>
    <property type="match status" value="1"/>
</dbReference>
<dbReference type="SMART" id="SM00181">
    <property type="entry name" value="EGF"/>
    <property type="match status" value="6"/>
</dbReference>
<keyword evidence="5" id="KW-0732">Signal</keyword>
<feature type="domain" description="Ig-like" evidence="13">
    <location>
        <begin position="1246"/>
        <end position="1331"/>
    </location>
</feature>
<dbReference type="PROSITE" id="PS00010">
    <property type="entry name" value="ASX_HYDROXYL"/>
    <property type="match status" value="2"/>
</dbReference>
<dbReference type="FunFam" id="2.60.40.10:FF:000594">
    <property type="entry name" value="Hemicentin 1"/>
    <property type="match status" value="1"/>
</dbReference>
<dbReference type="GO" id="GO:0043025">
    <property type="term" value="C:neuronal cell body"/>
    <property type="evidence" value="ECO:0007669"/>
    <property type="project" value="TreeGrafter"/>
</dbReference>
<dbReference type="FunFam" id="2.60.40.10:FF:001348">
    <property type="entry name" value="Hemicentin 2"/>
    <property type="match status" value="2"/>
</dbReference>
<dbReference type="GO" id="GO:0030424">
    <property type="term" value="C:axon"/>
    <property type="evidence" value="ECO:0007669"/>
    <property type="project" value="TreeGrafter"/>
</dbReference>
<feature type="domain" description="Ig-like" evidence="13">
    <location>
        <begin position="968"/>
        <end position="1058"/>
    </location>
</feature>
<keyword evidence="8 10" id="KW-1015">Disulfide bond</keyword>
<feature type="domain" description="Ig-like" evidence="13">
    <location>
        <begin position="8"/>
        <end position="97"/>
    </location>
</feature>
<evidence type="ECO:0000256" key="6">
    <source>
        <dbReference type="ARBA" id="ARBA00022737"/>
    </source>
</evidence>
<feature type="domain" description="Ig-like" evidence="13">
    <location>
        <begin position="385"/>
        <end position="476"/>
    </location>
</feature>
<feature type="domain" description="Ig-like" evidence="13">
    <location>
        <begin position="781"/>
        <end position="871"/>
    </location>
</feature>
<dbReference type="InterPro" id="IPR013106">
    <property type="entry name" value="Ig_V-set"/>
</dbReference>
<keyword evidence="4 10" id="KW-0245">EGF-like domain</keyword>
<dbReference type="SMART" id="SM00682">
    <property type="entry name" value="G2F"/>
    <property type="match status" value="1"/>
</dbReference>
<evidence type="ECO:0000259" key="12">
    <source>
        <dbReference type="PROSITE" id="PS50026"/>
    </source>
</evidence>
<dbReference type="InterPro" id="IPR003599">
    <property type="entry name" value="Ig_sub"/>
</dbReference>
<proteinExistence type="predicted"/>
<dbReference type="CDD" id="cd00096">
    <property type="entry name" value="Ig"/>
    <property type="match status" value="2"/>
</dbReference>
<keyword evidence="3" id="KW-0272">Extracellular matrix</keyword>
<gene>
    <name evidence="16" type="primary">LOC102738132</name>
</gene>
<dbReference type="SMART" id="SM00408">
    <property type="entry name" value="IGc2"/>
    <property type="match status" value="14"/>
</dbReference>
<dbReference type="InterPro" id="IPR007110">
    <property type="entry name" value="Ig-like_dom"/>
</dbReference>
<dbReference type="GeneID" id="102738132"/>
<feature type="domain" description="Nidogen G2 beta-barrel" evidence="14">
    <location>
        <begin position="1335"/>
        <end position="1557"/>
    </location>
</feature>
<dbReference type="InterPro" id="IPR000152">
    <property type="entry name" value="EGF-type_Asp/Asn_hydroxyl_site"/>
</dbReference>
<comment type="subcellular location">
    <subcellularLocation>
        <location evidence="1">Secreted</location>
        <location evidence="1">Extracellular space</location>
        <location evidence="1">Extracellular matrix</location>
    </subcellularLocation>
</comment>
<dbReference type="GO" id="GO:0050808">
    <property type="term" value="P:synapse organization"/>
    <property type="evidence" value="ECO:0007669"/>
    <property type="project" value="TreeGrafter"/>
</dbReference>
<dbReference type="Gene3D" id="2.60.40.10">
    <property type="entry name" value="Immunoglobulins"/>
    <property type="match status" value="14"/>
</dbReference>
<dbReference type="SUPFAM" id="SSF48726">
    <property type="entry name" value="Immunoglobulin"/>
    <property type="match status" value="14"/>
</dbReference>
<comment type="caution">
    <text evidence="10">Lacks conserved residue(s) required for the propagation of feature annotation.</text>
</comment>
<dbReference type="InterPro" id="IPR000742">
    <property type="entry name" value="EGF"/>
</dbReference>
<dbReference type="Gene3D" id="2.40.155.10">
    <property type="entry name" value="Green fluorescent protein"/>
    <property type="match status" value="1"/>
</dbReference>
<evidence type="ECO:0000256" key="7">
    <source>
        <dbReference type="ARBA" id="ARBA00022837"/>
    </source>
</evidence>
<feature type="domain" description="Ig-like" evidence="13">
    <location>
        <begin position="196"/>
        <end position="284"/>
    </location>
</feature>
<dbReference type="FunFam" id="2.60.40.10:FF:000130">
    <property type="entry name" value="Hemicentin 1"/>
    <property type="match status" value="4"/>
</dbReference>
<dbReference type="OrthoDB" id="5985519at2759"/>
<feature type="domain" description="Ig-like" evidence="13">
    <location>
        <begin position="689"/>
        <end position="776"/>
    </location>
</feature>
<evidence type="ECO:0000256" key="4">
    <source>
        <dbReference type="ARBA" id="ARBA00022536"/>
    </source>
</evidence>
<evidence type="ECO:0000313" key="15">
    <source>
        <dbReference type="Proteomes" id="UP000245341"/>
    </source>
</evidence>
<feature type="domain" description="Ig-like" evidence="13">
    <location>
        <begin position="593"/>
        <end position="682"/>
    </location>
</feature>
<dbReference type="SMART" id="SM00179">
    <property type="entry name" value="EGF_CA"/>
    <property type="match status" value="6"/>
</dbReference>
<dbReference type="FunFam" id="2.10.25.10:FF:000715">
    <property type="entry name" value="Hemicentin 2"/>
    <property type="match status" value="1"/>
</dbReference>
<dbReference type="InterPro" id="IPR009030">
    <property type="entry name" value="Growth_fac_rcpt_cys_sf"/>
</dbReference>
<keyword evidence="7" id="KW-0106">Calcium</keyword>
<dbReference type="PROSITE" id="PS50993">
    <property type="entry name" value="NIDOGEN_G2"/>
    <property type="match status" value="1"/>
</dbReference>
<dbReference type="PANTHER" id="PTHR45080">
    <property type="entry name" value="CONTACTIN 5"/>
    <property type="match status" value="1"/>
</dbReference>
<evidence type="ECO:0000256" key="11">
    <source>
        <dbReference type="SAM" id="MobiDB-lite"/>
    </source>
</evidence>
<evidence type="ECO:0000256" key="3">
    <source>
        <dbReference type="ARBA" id="ARBA00022530"/>
    </source>
</evidence>
<evidence type="ECO:0000256" key="10">
    <source>
        <dbReference type="PROSITE-ProRule" id="PRU00076"/>
    </source>
</evidence>
<dbReference type="FunFam" id="2.60.40.10:FF:000675">
    <property type="entry name" value="Hemicentin 1"/>
    <property type="match status" value="1"/>
</dbReference>
<keyword evidence="9" id="KW-0325">Glycoprotein</keyword>
<dbReference type="InterPro" id="IPR049883">
    <property type="entry name" value="NOTCH1_EGF-like"/>
</dbReference>
<dbReference type="Pfam" id="PF07679">
    <property type="entry name" value="I-set"/>
    <property type="match status" value="12"/>
</dbReference>
<keyword evidence="6" id="KW-0677">Repeat</keyword>
<dbReference type="SMART" id="SM00409">
    <property type="entry name" value="IG"/>
    <property type="match status" value="14"/>
</dbReference>
<feature type="domain" description="Ig-like" evidence="13">
    <location>
        <begin position="289"/>
        <end position="380"/>
    </location>
</feature>
<dbReference type="SMART" id="SM00406">
    <property type="entry name" value="IGv"/>
    <property type="match status" value="5"/>
</dbReference>
<evidence type="ECO:0000313" key="16">
    <source>
        <dbReference type="RefSeq" id="XP_030872663.1"/>
    </source>
</evidence>
<dbReference type="Pfam" id="PF07645">
    <property type="entry name" value="EGF_CA"/>
    <property type="match status" value="4"/>
</dbReference>
<evidence type="ECO:0000256" key="9">
    <source>
        <dbReference type="ARBA" id="ARBA00023180"/>
    </source>
</evidence>
<dbReference type="GO" id="GO:0007156">
    <property type="term" value="P:homophilic cell adhesion via plasma membrane adhesion molecules"/>
    <property type="evidence" value="ECO:0007669"/>
    <property type="project" value="TreeGrafter"/>
</dbReference>
<dbReference type="InterPro" id="IPR013783">
    <property type="entry name" value="Ig-like_fold"/>
</dbReference>
<dbReference type="InterPro" id="IPR018097">
    <property type="entry name" value="EGF_Ca-bd_CS"/>
</dbReference>
<keyword evidence="15" id="KW-1185">Reference proteome</keyword>
<dbReference type="SUPFAM" id="SSF57196">
    <property type="entry name" value="EGF/Laminin"/>
    <property type="match status" value="1"/>
</dbReference>